<dbReference type="FunFam" id="3.40.120.10:FF:000005">
    <property type="entry name" value="Phosphoglucomutase 5"/>
    <property type="match status" value="1"/>
</dbReference>
<dbReference type="Pfam" id="PF24947">
    <property type="entry name" value="PGM1_C_vert_fung"/>
    <property type="match status" value="1"/>
</dbReference>
<dbReference type="InterPro" id="IPR016055">
    <property type="entry name" value="A-D-PHexomutase_a/b/a-I/II/III"/>
</dbReference>
<keyword evidence="7 9" id="KW-0460">Magnesium</keyword>
<dbReference type="AlphaFoldDB" id="A0A6J4JVF0"/>
<dbReference type="Pfam" id="PF02880">
    <property type="entry name" value="PGM_PMM_III"/>
    <property type="match status" value="1"/>
</dbReference>
<comment type="catalytic activity">
    <reaction evidence="1">
        <text>alpha-D-glucose 1-phosphate = alpha-D-glucose 6-phosphate</text>
        <dbReference type="Rhea" id="RHEA:23536"/>
        <dbReference type="ChEBI" id="CHEBI:58225"/>
        <dbReference type="ChEBI" id="CHEBI:58601"/>
        <dbReference type="EC" id="5.4.2.2"/>
    </reaction>
</comment>
<protein>
    <recommendedName>
        <fullName evidence="4">phosphoglucomutase (alpha-D-glucose-1,6-bisphosphate-dependent)</fullName>
        <ecNumber evidence="4">5.4.2.2</ecNumber>
    </recommendedName>
</protein>
<dbReference type="GO" id="GO:0005829">
    <property type="term" value="C:cytosol"/>
    <property type="evidence" value="ECO:0007669"/>
    <property type="project" value="TreeGrafter"/>
</dbReference>
<evidence type="ECO:0000256" key="3">
    <source>
        <dbReference type="ARBA" id="ARBA00010231"/>
    </source>
</evidence>
<gene>
    <name evidence="13" type="ORF">AVDCRST_MAG27-4720</name>
</gene>
<evidence type="ECO:0000259" key="10">
    <source>
        <dbReference type="Pfam" id="PF02878"/>
    </source>
</evidence>
<keyword evidence="5" id="KW-0597">Phosphoprotein</keyword>
<reference evidence="13" key="1">
    <citation type="submission" date="2020-02" db="EMBL/GenBank/DDBJ databases">
        <authorList>
            <person name="Meier V. D."/>
        </authorList>
    </citation>
    <scope>NUCLEOTIDE SEQUENCE</scope>
    <source>
        <strain evidence="13">AVDCRST_MAG27</strain>
    </source>
</reference>
<dbReference type="InterPro" id="IPR005844">
    <property type="entry name" value="A-D-PHexomutase_a/b/a-I"/>
</dbReference>
<dbReference type="NCBIfam" id="NF005737">
    <property type="entry name" value="PRK07564.1-1"/>
    <property type="match status" value="1"/>
</dbReference>
<dbReference type="EC" id="5.4.2.2" evidence="4"/>
<sequence length="544" mass="57597">MPVRTVATRPFADQKPGTSGLRKKVTVFRQPHYIENFIQAILETAGEGLRGATLVLGGDGRYLNREAIQSAIRLAAANGVGRLLVGQGGLLSTPAASALIRSSGAIGGIILSASHNPGGPEGDFGIKYNMANGGPAPEEVTSAIHRRAATLTEYRTADTPDLDLDRIGETRIEGMVAMVVDPVANYAALMETLVDMDRIAGLFRNGFRMRFDALSAVTGPYAQEILERRLGAPAGTVVNATPLPDFGGHHPDPNPVHAEALMAEMMGAEPPDFGAASDGDGDRNMIVAPGHFVTPSDSLAILAAQAHLAPGYARGLAGVARSMPTSRAVDRVAKRLGIPCYETPTGWKFFGNLLDTGRITLCGEESAGTGSDHVREKDGLWAVLLWLDILAATGKRADAILLEHWASFGRDYYTRHDYEEVDATAANALMASLRERLAALPGQRAGGLTIAEADDFAYNDPVDGSTTAAQGVRILFAEDARAVFRLSGTGTVGATLRVYLERFEPDPSRHALPVQEVLAPVIAAAREIAGIARHTGRDAPSVIT</sequence>
<dbReference type="Pfam" id="PF02878">
    <property type="entry name" value="PGM_PMM_I"/>
    <property type="match status" value="1"/>
</dbReference>
<dbReference type="PANTHER" id="PTHR22573:SF2">
    <property type="entry name" value="PHOSPHOGLUCOMUTASE"/>
    <property type="match status" value="1"/>
</dbReference>
<dbReference type="InterPro" id="IPR005845">
    <property type="entry name" value="A-D-PHexomutase_a/b/a-II"/>
</dbReference>
<evidence type="ECO:0000256" key="5">
    <source>
        <dbReference type="ARBA" id="ARBA00022553"/>
    </source>
</evidence>
<evidence type="ECO:0000256" key="2">
    <source>
        <dbReference type="ARBA" id="ARBA00001946"/>
    </source>
</evidence>
<feature type="domain" description="Alpha-D-phosphohexomutase alpha/beta/alpha" evidence="11">
    <location>
        <begin position="186"/>
        <end position="287"/>
    </location>
</feature>
<evidence type="ECO:0000256" key="8">
    <source>
        <dbReference type="ARBA" id="ARBA00023235"/>
    </source>
</evidence>
<dbReference type="InterPro" id="IPR045244">
    <property type="entry name" value="PGM"/>
</dbReference>
<dbReference type="InterPro" id="IPR036900">
    <property type="entry name" value="A-D-PHexomutase_C_sf"/>
</dbReference>
<name>A0A6J4JVF0_9PROT</name>
<evidence type="ECO:0000313" key="13">
    <source>
        <dbReference type="EMBL" id="CAA9288403.1"/>
    </source>
</evidence>
<proteinExistence type="inferred from homology"/>
<feature type="domain" description="Alpha-D-phosphohexomutase alpha/beta/alpha" evidence="12">
    <location>
        <begin position="296"/>
        <end position="407"/>
    </location>
</feature>
<comment type="similarity">
    <text evidence="3 9">Belongs to the phosphohexose mutase family.</text>
</comment>
<dbReference type="Pfam" id="PF02879">
    <property type="entry name" value="PGM_PMM_II"/>
    <property type="match status" value="1"/>
</dbReference>
<dbReference type="SUPFAM" id="SSF55957">
    <property type="entry name" value="Phosphoglucomutase, C-terminal domain"/>
    <property type="match status" value="1"/>
</dbReference>
<feature type="domain" description="Alpha-D-phosphohexomutase alpha/beta/alpha" evidence="10">
    <location>
        <begin position="14"/>
        <end position="154"/>
    </location>
</feature>
<evidence type="ECO:0000256" key="6">
    <source>
        <dbReference type="ARBA" id="ARBA00022723"/>
    </source>
</evidence>
<evidence type="ECO:0000256" key="4">
    <source>
        <dbReference type="ARBA" id="ARBA00012728"/>
    </source>
</evidence>
<dbReference type="InterPro" id="IPR016066">
    <property type="entry name" value="A-D-PHexomutase_CS"/>
</dbReference>
<keyword evidence="6 9" id="KW-0479">Metal-binding</keyword>
<comment type="cofactor">
    <cofactor evidence="2">
        <name>Mg(2+)</name>
        <dbReference type="ChEBI" id="CHEBI:18420"/>
    </cofactor>
</comment>
<dbReference type="PRINTS" id="PR00509">
    <property type="entry name" value="PGMPMM"/>
</dbReference>
<dbReference type="Gene3D" id="3.40.120.10">
    <property type="entry name" value="Alpha-D-Glucose-1,6-Bisphosphate, subunit A, domain 3"/>
    <property type="match status" value="3"/>
</dbReference>
<dbReference type="PANTHER" id="PTHR22573">
    <property type="entry name" value="PHOSPHOHEXOMUTASE FAMILY MEMBER"/>
    <property type="match status" value="1"/>
</dbReference>
<dbReference type="FunFam" id="3.40.120.10:FF:000004">
    <property type="entry name" value="Phosphoglucomutase 5"/>
    <property type="match status" value="1"/>
</dbReference>
<dbReference type="GO" id="GO:0000287">
    <property type="term" value="F:magnesium ion binding"/>
    <property type="evidence" value="ECO:0007669"/>
    <property type="project" value="InterPro"/>
</dbReference>
<evidence type="ECO:0000256" key="9">
    <source>
        <dbReference type="RuleBase" id="RU004326"/>
    </source>
</evidence>
<evidence type="ECO:0000259" key="11">
    <source>
        <dbReference type="Pfam" id="PF02879"/>
    </source>
</evidence>
<dbReference type="SUPFAM" id="SSF53738">
    <property type="entry name" value="Phosphoglucomutase, first 3 domains"/>
    <property type="match status" value="3"/>
</dbReference>
<evidence type="ECO:0000259" key="12">
    <source>
        <dbReference type="Pfam" id="PF02880"/>
    </source>
</evidence>
<dbReference type="EMBL" id="CADCTD010000185">
    <property type="protein sequence ID" value="CAA9288403.1"/>
    <property type="molecule type" value="Genomic_DNA"/>
</dbReference>
<dbReference type="Gene3D" id="3.30.310.50">
    <property type="entry name" value="Alpha-D-phosphohexomutase, C-terminal domain"/>
    <property type="match status" value="1"/>
</dbReference>
<dbReference type="GO" id="GO:0004614">
    <property type="term" value="F:phosphoglucomutase activity"/>
    <property type="evidence" value="ECO:0007669"/>
    <property type="project" value="UniProtKB-EC"/>
</dbReference>
<evidence type="ECO:0000256" key="1">
    <source>
        <dbReference type="ARBA" id="ARBA00000443"/>
    </source>
</evidence>
<dbReference type="PROSITE" id="PS00710">
    <property type="entry name" value="PGM_PMM"/>
    <property type="match status" value="1"/>
</dbReference>
<keyword evidence="8 13" id="KW-0413">Isomerase</keyword>
<dbReference type="GO" id="GO:0005975">
    <property type="term" value="P:carbohydrate metabolic process"/>
    <property type="evidence" value="ECO:0007669"/>
    <property type="project" value="InterPro"/>
</dbReference>
<dbReference type="InterPro" id="IPR005841">
    <property type="entry name" value="Alpha-D-phosphohexomutase_SF"/>
</dbReference>
<organism evidence="13">
    <name type="scientific">uncultured Craurococcus sp</name>
    <dbReference type="NCBI Taxonomy" id="1135998"/>
    <lineage>
        <taxon>Bacteria</taxon>
        <taxon>Pseudomonadati</taxon>
        <taxon>Pseudomonadota</taxon>
        <taxon>Alphaproteobacteria</taxon>
        <taxon>Acetobacterales</taxon>
        <taxon>Acetobacteraceae</taxon>
        <taxon>Craurococcus</taxon>
        <taxon>environmental samples</taxon>
    </lineage>
</organism>
<dbReference type="FunFam" id="3.30.310.50:FF:000002">
    <property type="entry name" value="Phosphoglucomutase 5"/>
    <property type="match status" value="1"/>
</dbReference>
<dbReference type="InterPro" id="IPR005846">
    <property type="entry name" value="A-D-PHexomutase_a/b/a-III"/>
</dbReference>
<evidence type="ECO:0000256" key="7">
    <source>
        <dbReference type="ARBA" id="ARBA00022842"/>
    </source>
</evidence>
<accession>A0A6J4JVF0</accession>